<proteinExistence type="predicted"/>
<accession>A0ACC3C3F0</accession>
<comment type="caution">
    <text evidence="1">The sequence shown here is derived from an EMBL/GenBank/DDBJ whole genome shotgun (WGS) entry which is preliminary data.</text>
</comment>
<reference evidence="1" key="1">
    <citation type="submission" date="2019-11" db="EMBL/GenBank/DDBJ databases">
        <title>Nori genome reveals adaptations in red seaweeds to the harsh intertidal environment.</title>
        <authorList>
            <person name="Wang D."/>
            <person name="Mao Y."/>
        </authorList>
    </citation>
    <scope>NUCLEOTIDE SEQUENCE</scope>
    <source>
        <tissue evidence="1">Gametophyte</tissue>
    </source>
</reference>
<evidence type="ECO:0000313" key="1">
    <source>
        <dbReference type="EMBL" id="KAK1864261.1"/>
    </source>
</evidence>
<evidence type="ECO:0000313" key="2">
    <source>
        <dbReference type="Proteomes" id="UP000798662"/>
    </source>
</evidence>
<sequence length="168" mass="16615">MPREETAAAGPAGDGVIAAAVAAVEGAACGERVWGGNVTAAGGAAAAAPTGRSLLGSADVIYVAYSPTSAAAARLYGALSRRHGPRRWVRAADVDAEALEDAAGPPPRDPVAAWGADAIHPLRWLYGMVLTEMWAAVGAGGGRTLLFSLCVCSPIAATGDADGCGVGC</sequence>
<dbReference type="Proteomes" id="UP000798662">
    <property type="component" value="Chromosome 2"/>
</dbReference>
<dbReference type="EMBL" id="CM020619">
    <property type="protein sequence ID" value="KAK1864261.1"/>
    <property type="molecule type" value="Genomic_DNA"/>
</dbReference>
<organism evidence="1 2">
    <name type="scientific">Pyropia yezoensis</name>
    <name type="common">Susabi-nori</name>
    <name type="synonym">Porphyra yezoensis</name>
    <dbReference type="NCBI Taxonomy" id="2788"/>
    <lineage>
        <taxon>Eukaryota</taxon>
        <taxon>Rhodophyta</taxon>
        <taxon>Bangiophyceae</taxon>
        <taxon>Bangiales</taxon>
        <taxon>Bangiaceae</taxon>
        <taxon>Pyropia</taxon>
    </lineage>
</organism>
<protein>
    <submittedName>
        <fullName evidence="1">Uncharacterized protein</fullName>
    </submittedName>
</protein>
<keyword evidence="2" id="KW-1185">Reference proteome</keyword>
<gene>
    <name evidence="1" type="ORF">I4F81_006810</name>
</gene>
<name>A0ACC3C3F0_PYRYE</name>